<organism evidence="1 2">
    <name type="scientific">Saccharospirillum mangrovi</name>
    <dbReference type="NCBI Taxonomy" id="2161747"/>
    <lineage>
        <taxon>Bacteria</taxon>
        <taxon>Pseudomonadati</taxon>
        <taxon>Pseudomonadota</taxon>
        <taxon>Gammaproteobacteria</taxon>
        <taxon>Oceanospirillales</taxon>
        <taxon>Saccharospirillaceae</taxon>
        <taxon>Saccharospirillum</taxon>
    </lineage>
</organism>
<proteinExistence type="predicted"/>
<evidence type="ECO:0000313" key="2">
    <source>
        <dbReference type="Proteomes" id="UP001595617"/>
    </source>
</evidence>
<dbReference type="RefSeq" id="WP_380695175.1">
    <property type="nucleotide sequence ID" value="NZ_JBHRYR010000003.1"/>
</dbReference>
<protein>
    <recommendedName>
        <fullName evidence="3">Alpha/beta hydrolase</fullName>
    </recommendedName>
</protein>
<accession>A0ABV7ZVY2</accession>
<comment type="caution">
    <text evidence="1">The sequence shown here is derived from an EMBL/GenBank/DDBJ whole genome shotgun (WGS) entry which is preliminary data.</text>
</comment>
<sequence>MKSSSDLFPVTLLTAELKPQWNEDTYLLKPNNSGDPTVSFALTRFSVDPTKKGKPILWLPPFLHGRGEWLAYAELWVKTLLNAGYDLWFLEWRGHGASVFNEQWSSNRLHLLAWCDVPAALDFIVEQSDSPVKIVAESSAAQVWVKAMAYEKTLPIVGSLLWYPALGRLSCATYVTRMNWESHALESTRGGVKHRTGHESLNRHLFDELMLGQRALLGRWQSGVFPGRLRVIEDPALEKPLTKWMSSLGDAEYQTKADYYPPGKVSPALWANWLDELDP</sequence>
<name>A0ABV7ZVY2_9GAMM</name>
<evidence type="ECO:0000313" key="1">
    <source>
        <dbReference type="EMBL" id="MFC3852708.1"/>
    </source>
</evidence>
<reference evidence="2" key="1">
    <citation type="journal article" date="2019" name="Int. J. Syst. Evol. Microbiol.">
        <title>The Global Catalogue of Microorganisms (GCM) 10K type strain sequencing project: providing services to taxonomists for standard genome sequencing and annotation.</title>
        <authorList>
            <consortium name="The Broad Institute Genomics Platform"/>
            <consortium name="The Broad Institute Genome Sequencing Center for Infectious Disease"/>
            <person name="Wu L."/>
            <person name="Ma J."/>
        </authorList>
    </citation>
    <scope>NUCLEOTIDE SEQUENCE [LARGE SCALE GENOMIC DNA]</scope>
    <source>
        <strain evidence="2">IBRC 10765</strain>
    </source>
</reference>
<dbReference type="Gene3D" id="3.40.50.1820">
    <property type="entry name" value="alpha/beta hydrolase"/>
    <property type="match status" value="1"/>
</dbReference>
<dbReference type="SUPFAM" id="SSF53474">
    <property type="entry name" value="alpha/beta-Hydrolases"/>
    <property type="match status" value="1"/>
</dbReference>
<dbReference type="EMBL" id="JBHRYR010000003">
    <property type="protein sequence ID" value="MFC3852708.1"/>
    <property type="molecule type" value="Genomic_DNA"/>
</dbReference>
<dbReference type="InterPro" id="IPR029058">
    <property type="entry name" value="AB_hydrolase_fold"/>
</dbReference>
<dbReference type="Proteomes" id="UP001595617">
    <property type="component" value="Unassembled WGS sequence"/>
</dbReference>
<keyword evidence="2" id="KW-1185">Reference proteome</keyword>
<gene>
    <name evidence="1" type="ORF">ACFOOG_07680</name>
</gene>
<evidence type="ECO:0008006" key="3">
    <source>
        <dbReference type="Google" id="ProtNLM"/>
    </source>
</evidence>